<reference evidence="2" key="1">
    <citation type="journal article" date="2013" name="Stand. Genomic Sci.">
        <title>Complete genome sequence of Desulfocapsa sulfexigens, a marine deltaproteobacterium specialized in disproportionating inorganic sulfur compounds.</title>
        <authorList>
            <person name="Finster K.W."/>
            <person name="Kjeldsen K.U."/>
            <person name="Kube M."/>
            <person name="Reinhardt R."/>
            <person name="Mussmann M."/>
            <person name="Amann R."/>
            <person name="Schreiber L."/>
        </authorList>
    </citation>
    <scope>NUCLEOTIDE SEQUENCE [LARGE SCALE GENOMIC DNA]</scope>
    <source>
        <strain evidence="2">DSM 10523 / SB164P1</strain>
    </source>
</reference>
<dbReference type="STRING" id="1167006.UWK_02491"/>
<organism evidence="1 2">
    <name type="scientific">Desulfocapsa sulfexigens (strain DSM 10523 / SB164P1)</name>
    <dbReference type="NCBI Taxonomy" id="1167006"/>
    <lineage>
        <taxon>Bacteria</taxon>
        <taxon>Pseudomonadati</taxon>
        <taxon>Thermodesulfobacteriota</taxon>
        <taxon>Desulfobulbia</taxon>
        <taxon>Desulfobulbales</taxon>
        <taxon>Desulfocapsaceae</taxon>
        <taxon>Desulfocapsa</taxon>
    </lineage>
</organism>
<name>M1P6G5_DESSD</name>
<dbReference type="EMBL" id="CP003985">
    <property type="protein sequence ID" value="AGF79028.1"/>
    <property type="molecule type" value="Genomic_DNA"/>
</dbReference>
<dbReference type="KEGG" id="dsf:UWK_02491"/>
<proteinExistence type="predicted"/>
<evidence type="ECO:0000313" key="2">
    <source>
        <dbReference type="Proteomes" id="UP000011721"/>
    </source>
</evidence>
<accession>M1P6G5</accession>
<dbReference type="HOGENOM" id="CLU_3364626_0_0_7"/>
<protein>
    <submittedName>
        <fullName evidence="1">Uncharacterized protein</fullName>
    </submittedName>
</protein>
<gene>
    <name evidence="1" type="ordered locus">UWK_02491</name>
</gene>
<sequence>MVVVAEAEMFLVVLLVRTRYSSPFLATLTNRSVAA</sequence>
<evidence type="ECO:0000313" key="1">
    <source>
        <dbReference type="EMBL" id="AGF79028.1"/>
    </source>
</evidence>
<keyword evidence="2" id="KW-1185">Reference proteome</keyword>
<dbReference type="AlphaFoldDB" id="M1P6G5"/>
<dbReference type="Proteomes" id="UP000011721">
    <property type="component" value="Chromosome"/>
</dbReference>